<evidence type="ECO:0000256" key="5">
    <source>
        <dbReference type="ARBA" id="ARBA00023139"/>
    </source>
</evidence>
<evidence type="ECO:0000256" key="7">
    <source>
        <dbReference type="ARBA" id="ARBA00023288"/>
    </source>
</evidence>
<proteinExistence type="predicted"/>
<gene>
    <name evidence="10" type="ORF">BCD_1704</name>
</gene>
<keyword evidence="4 8" id="KW-0472">Membrane</keyword>
<keyword evidence="7 8" id="KW-0449">Lipoprotein</keyword>
<evidence type="ECO:0000256" key="8">
    <source>
        <dbReference type="RuleBase" id="RU363105"/>
    </source>
</evidence>
<keyword evidence="9" id="KW-1133">Transmembrane helix</keyword>
<name>W5SLM1_9SPIR</name>
<geneLocation type="plasmid" evidence="10">
    <name>unnamed</name>
</geneLocation>
<dbReference type="AlphaFoldDB" id="W5SLM1"/>
<dbReference type="InterPro" id="IPR000680">
    <property type="entry name" value="Borrelia_lipo"/>
</dbReference>
<comment type="function">
    <text evidence="1 8">The Vlp and Vsp proteins are antigenically distinct proteins, only one vlp or vsp gene is transcriptionally active at any one time. Switching between these genes is a mechanism of host immune response evasion.</text>
</comment>
<evidence type="ECO:0000256" key="1">
    <source>
        <dbReference type="ARBA" id="ARBA00003932"/>
    </source>
</evidence>
<evidence type="ECO:0000256" key="6">
    <source>
        <dbReference type="ARBA" id="ARBA00023237"/>
    </source>
</evidence>
<dbReference type="HOGENOM" id="CLU_054711_0_1_12"/>
<keyword evidence="9" id="KW-0812">Transmembrane</keyword>
<accession>W5SLM1</accession>
<dbReference type="GO" id="GO:0009279">
    <property type="term" value="C:cell outer membrane"/>
    <property type="evidence" value="ECO:0007669"/>
    <property type="project" value="UniProtKB-SubCell"/>
</dbReference>
<keyword evidence="5 8" id="KW-0564">Palmitate</keyword>
<dbReference type="Pfam" id="PF00921">
    <property type="entry name" value="Lipoprotein_2"/>
    <property type="match status" value="1"/>
</dbReference>
<keyword evidence="6 8" id="KW-0998">Cell outer membrane</keyword>
<evidence type="ECO:0000256" key="9">
    <source>
        <dbReference type="SAM" id="Phobius"/>
    </source>
</evidence>
<dbReference type="SUPFAM" id="SSF74748">
    <property type="entry name" value="Variable surface antigen VlsE"/>
    <property type="match status" value="1"/>
</dbReference>
<dbReference type="EMBL" id="CP004335">
    <property type="protein sequence ID" value="AHH07770.1"/>
    <property type="molecule type" value="Genomic_DNA"/>
</dbReference>
<protein>
    <recommendedName>
        <fullName evidence="8">Variable large protein</fullName>
    </recommendedName>
</protein>
<keyword evidence="3" id="KW-0732">Signal</keyword>
<evidence type="ECO:0000313" key="10">
    <source>
        <dbReference type="EMBL" id="AHH07770.1"/>
    </source>
</evidence>
<evidence type="ECO:0000256" key="4">
    <source>
        <dbReference type="ARBA" id="ARBA00023136"/>
    </source>
</evidence>
<keyword evidence="10" id="KW-0614">Plasmid</keyword>
<comment type="subcellular location">
    <subcellularLocation>
        <location evidence="2 8">Cell outer membrane</location>
        <topology evidence="2 8">Lipid-anchor</topology>
    </subcellularLocation>
</comment>
<organism evidence="10">
    <name type="scientific">Borrelia crocidurae DOU</name>
    <dbReference type="NCBI Taxonomy" id="1293575"/>
    <lineage>
        <taxon>Bacteria</taxon>
        <taxon>Pseudomonadati</taxon>
        <taxon>Spirochaetota</taxon>
        <taxon>Spirochaetia</taxon>
        <taxon>Spirochaetales</taxon>
        <taxon>Borreliaceae</taxon>
        <taxon>Borrelia</taxon>
    </lineage>
</organism>
<sequence>MKKLIKNKNKEAKKMNREGIEGEIKGKIEIEIGRREERREGRVKGRIVMGIMMMMVMMVMGCNSGGVKGGEGKVNLEAKNSFLESLVKIGEGFQEIFSDFGSAVGDALGFSVVRSGDKRSKVGEHFKEIGNGLTTTKNKLKELEGKISEAKNAEGVTIEAVKGAIEGVNDVFTQLIASLTKLAGVTNDGAVDIGDTANADTTVAADKAGVDSIIAEVKSIIEVAEKSGIEIRPGNPGVAVANANGPKVLIHNAAPGAGDGPKLADEVSKADAWAMIDKIKNAKTTAAFTQDTNNEAGVLATGAATATAAGAKTNADLAAAVALKAITKGGKLSATANEVVGVKAAGVSAANKVLRILDLIIRKIVNSNLDKVREAVKGIKYSETTGEAVEAVITTK</sequence>
<reference evidence="10" key="1">
    <citation type="submission" date="2013-02" db="EMBL/GenBank/DDBJ databases">
        <title>Comparative genomics of Borrelia species.</title>
        <authorList>
            <person name="Schwan T.G."/>
            <person name="Raffel S.J."/>
            <person name="Porcella S.F."/>
        </authorList>
    </citation>
    <scope>NUCLEOTIDE SEQUENCE</scope>
    <source>
        <strain evidence="10">DOU</strain>
        <plasmid evidence="10">unnamed</plasmid>
    </source>
</reference>
<feature type="transmembrane region" description="Helical" evidence="9">
    <location>
        <begin position="43"/>
        <end position="61"/>
    </location>
</feature>
<evidence type="ECO:0000256" key="3">
    <source>
        <dbReference type="ARBA" id="ARBA00022729"/>
    </source>
</evidence>
<evidence type="ECO:0000256" key="2">
    <source>
        <dbReference type="ARBA" id="ARBA00004459"/>
    </source>
</evidence>